<keyword evidence="2" id="KW-1185">Reference proteome</keyword>
<accession>A0AAW2ZQ14</accession>
<sequence length="356" mass="41344">MGAYTSNAKVSGDPDKRICDLRYIAVMDKSSSLRLLDENLNDCFASHKVKSKLRFVYGDAEQVKFVSEKNLYTISLKDGSMTTGALGPNWKLHSSLFNGYFIGEKEFFTGSTYGLFSVFDERKIIYEIKPDDEALWVVQILPLNKEYFAVSTTTSGDEEPTEATKRLISVYSVNDEAPQAIMRPNLPFLTMQRTHDDCIEVIGTQMYEKWNPFTGTKILEKENGLFSEGINHYMGDGIIVRFTNKHILFYKDRQLWKEFQGCVREEYSFSEYDWQFISNVKQIDEYVIAVQIRRIYGKCPPVNQWGIIDIRDEPLELRLCELSEPKIMIRRVFRKDYIDFGSLKNLPFQDIVFAHQ</sequence>
<gene>
    <name evidence="1" type="ORF">AKO1_010143</name>
</gene>
<comment type="caution">
    <text evidence="1">The sequence shown here is derived from an EMBL/GenBank/DDBJ whole genome shotgun (WGS) entry which is preliminary data.</text>
</comment>
<reference evidence="1 2" key="1">
    <citation type="submission" date="2024-03" db="EMBL/GenBank/DDBJ databases">
        <title>The Acrasis kona genome and developmental transcriptomes reveal deep origins of eukaryotic multicellular pathways.</title>
        <authorList>
            <person name="Sheikh S."/>
            <person name="Fu C.-J."/>
            <person name="Brown M.W."/>
            <person name="Baldauf S.L."/>
        </authorList>
    </citation>
    <scope>NUCLEOTIDE SEQUENCE [LARGE SCALE GENOMIC DNA]</scope>
    <source>
        <strain evidence="1 2">ATCC MYA-3509</strain>
    </source>
</reference>
<proteinExistence type="predicted"/>
<dbReference type="EMBL" id="JAOPGA020001893">
    <property type="protein sequence ID" value="KAL0491957.1"/>
    <property type="molecule type" value="Genomic_DNA"/>
</dbReference>
<organism evidence="1 2">
    <name type="scientific">Acrasis kona</name>
    <dbReference type="NCBI Taxonomy" id="1008807"/>
    <lineage>
        <taxon>Eukaryota</taxon>
        <taxon>Discoba</taxon>
        <taxon>Heterolobosea</taxon>
        <taxon>Tetramitia</taxon>
        <taxon>Eutetramitia</taxon>
        <taxon>Acrasidae</taxon>
        <taxon>Acrasis</taxon>
    </lineage>
</organism>
<evidence type="ECO:0000313" key="2">
    <source>
        <dbReference type="Proteomes" id="UP001431209"/>
    </source>
</evidence>
<dbReference type="Proteomes" id="UP001431209">
    <property type="component" value="Unassembled WGS sequence"/>
</dbReference>
<evidence type="ECO:0000313" key="1">
    <source>
        <dbReference type="EMBL" id="KAL0491957.1"/>
    </source>
</evidence>
<dbReference type="AlphaFoldDB" id="A0AAW2ZQ14"/>
<name>A0AAW2ZQ14_9EUKA</name>
<protein>
    <submittedName>
        <fullName evidence="1">Cadherin</fullName>
    </submittedName>
</protein>